<dbReference type="SMR" id="D2VMV6"/>
<dbReference type="RefSeq" id="XP_002674633.1">
    <property type="nucleotide sequence ID" value="XM_002674587.1"/>
</dbReference>
<keyword evidence="6" id="KW-0067">ATP-binding</keyword>
<evidence type="ECO:0000256" key="5">
    <source>
        <dbReference type="ARBA" id="ARBA00022777"/>
    </source>
</evidence>
<evidence type="ECO:0000256" key="3">
    <source>
        <dbReference type="ARBA" id="ARBA00022679"/>
    </source>
</evidence>
<gene>
    <name evidence="11" type="primary">FM166</name>
    <name evidence="11" type="ORF">NAEGRDRAFT_70275</name>
</gene>
<dbReference type="InterPro" id="IPR051131">
    <property type="entry name" value="NEK_Ser/Thr_kinase_NIMA"/>
</dbReference>
<dbReference type="InterPro" id="IPR011009">
    <property type="entry name" value="Kinase-like_dom_sf"/>
</dbReference>
<evidence type="ECO:0000313" key="11">
    <source>
        <dbReference type="EMBL" id="EFC41889.1"/>
    </source>
</evidence>
<dbReference type="CDD" id="cd08215">
    <property type="entry name" value="STKc_Nek"/>
    <property type="match status" value="1"/>
</dbReference>
<dbReference type="OMA" id="IDAHTWA"/>
<dbReference type="GeneID" id="8851299"/>
<organism evidence="12">
    <name type="scientific">Naegleria gruberi</name>
    <name type="common">Amoeba</name>
    <dbReference type="NCBI Taxonomy" id="5762"/>
    <lineage>
        <taxon>Eukaryota</taxon>
        <taxon>Discoba</taxon>
        <taxon>Heterolobosea</taxon>
        <taxon>Tetramitia</taxon>
        <taxon>Eutetramitia</taxon>
        <taxon>Vahlkampfiidae</taxon>
        <taxon>Naegleria</taxon>
    </lineage>
</organism>
<dbReference type="PROSITE" id="PS00108">
    <property type="entry name" value="PROTEIN_KINASE_ST"/>
    <property type="match status" value="1"/>
</dbReference>
<dbReference type="InterPro" id="IPR008271">
    <property type="entry name" value="Ser/Thr_kinase_AS"/>
</dbReference>
<dbReference type="VEuPathDB" id="AmoebaDB:NAEGRDRAFT_70275"/>
<comment type="catalytic activity">
    <reaction evidence="7">
        <text>L-threonyl-[protein] + ATP = O-phospho-L-threonyl-[protein] + ADP + H(+)</text>
        <dbReference type="Rhea" id="RHEA:46608"/>
        <dbReference type="Rhea" id="RHEA-COMP:11060"/>
        <dbReference type="Rhea" id="RHEA-COMP:11605"/>
        <dbReference type="ChEBI" id="CHEBI:15378"/>
        <dbReference type="ChEBI" id="CHEBI:30013"/>
        <dbReference type="ChEBI" id="CHEBI:30616"/>
        <dbReference type="ChEBI" id="CHEBI:61977"/>
        <dbReference type="ChEBI" id="CHEBI:456216"/>
        <dbReference type="EC" id="2.7.11.1"/>
    </reaction>
</comment>
<feature type="compositionally biased region" description="Low complexity" evidence="9">
    <location>
        <begin position="269"/>
        <end position="286"/>
    </location>
</feature>
<proteinExistence type="predicted"/>
<protein>
    <recommendedName>
        <fullName evidence="1">non-specific serine/threonine protein kinase</fullName>
        <ecNumber evidence="1">2.7.11.1</ecNumber>
    </recommendedName>
</protein>
<dbReference type="Proteomes" id="UP000006671">
    <property type="component" value="Unassembled WGS sequence"/>
</dbReference>
<dbReference type="PANTHER" id="PTHR44899:SF3">
    <property type="entry name" value="SERINE_THREONINE-PROTEIN KINASE NEK1"/>
    <property type="match status" value="1"/>
</dbReference>
<keyword evidence="5" id="KW-0418">Kinase</keyword>
<dbReference type="EC" id="2.7.11.1" evidence="1"/>
<name>D2VMV6_NAEGR</name>
<evidence type="ECO:0000256" key="4">
    <source>
        <dbReference type="ARBA" id="ARBA00022741"/>
    </source>
</evidence>
<keyword evidence="2" id="KW-0723">Serine/threonine-protein kinase</keyword>
<evidence type="ECO:0000256" key="9">
    <source>
        <dbReference type="SAM" id="MobiDB-lite"/>
    </source>
</evidence>
<dbReference type="Gene3D" id="3.30.200.20">
    <property type="entry name" value="Phosphorylase Kinase, domain 1"/>
    <property type="match status" value="1"/>
</dbReference>
<dbReference type="GO" id="GO:0004674">
    <property type="term" value="F:protein serine/threonine kinase activity"/>
    <property type="evidence" value="ECO:0007669"/>
    <property type="project" value="UniProtKB-KW"/>
</dbReference>
<evidence type="ECO:0000313" key="12">
    <source>
        <dbReference type="Proteomes" id="UP000006671"/>
    </source>
</evidence>
<dbReference type="InParanoid" id="D2VMV6"/>
<keyword evidence="12" id="KW-1185">Reference proteome</keyword>
<dbReference type="Gene3D" id="1.10.510.10">
    <property type="entry name" value="Transferase(Phosphotransferase) domain 1"/>
    <property type="match status" value="1"/>
</dbReference>
<dbReference type="SMART" id="SM00220">
    <property type="entry name" value="S_TKc"/>
    <property type="match status" value="1"/>
</dbReference>
<evidence type="ECO:0000256" key="6">
    <source>
        <dbReference type="ARBA" id="ARBA00022840"/>
    </source>
</evidence>
<feature type="region of interest" description="Disordered" evidence="9">
    <location>
        <begin position="257"/>
        <end position="290"/>
    </location>
</feature>
<dbReference type="InterPro" id="IPR000719">
    <property type="entry name" value="Prot_kinase_dom"/>
</dbReference>
<dbReference type="FunFam" id="1.10.510.10:FF:000172">
    <property type="entry name" value="serine/threonine-protein kinase Nek1 isoform X1"/>
    <property type="match status" value="1"/>
</dbReference>
<dbReference type="SUPFAM" id="SSF56112">
    <property type="entry name" value="Protein kinase-like (PK-like)"/>
    <property type="match status" value="1"/>
</dbReference>
<dbReference type="PANTHER" id="PTHR44899">
    <property type="entry name" value="CAMK FAMILY PROTEIN KINASE"/>
    <property type="match status" value="1"/>
</dbReference>
<accession>D2VMV6</accession>
<dbReference type="OrthoDB" id="248923at2759"/>
<dbReference type="AlphaFoldDB" id="D2VMV6"/>
<keyword evidence="3" id="KW-0808">Transferase</keyword>
<dbReference type="KEGG" id="ngr:NAEGRDRAFT_70275"/>
<comment type="catalytic activity">
    <reaction evidence="8">
        <text>L-seryl-[protein] + ATP = O-phospho-L-seryl-[protein] + ADP + H(+)</text>
        <dbReference type="Rhea" id="RHEA:17989"/>
        <dbReference type="Rhea" id="RHEA-COMP:9863"/>
        <dbReference type="Rhea" id="RHEA-COMP:11604"/>
        <dbReference type="ChEBI" id="CHEBI:15378"/>
        <dbReference type="ChEBI" id="CHEBI:29999"/>
        <dbReference type="ChEBI" id="CHEBI:30616"/>
        <dbReference type="ChEBI" id="CHEBI:83421"/>
        <dbReference type="ChEBI" id="CHEBI:456216"/>
        <dbReference type="EC" id="2.7.11.1"/>
    </reaction>
</comment>
<dbReference type="InterPro" id="IPR001245">
    <property type="entry name" value="Ser-Thr/Tyr_kinase_cat_dom"/>
</dbReference>
<evidence type="ECO:0000259" key="10">
    <source>
        <dbReference type="PROSITE" id="PS50011"/>
    </source>
</evidence>
<feature type="domain" description="Protein kinase" evidence="10">
    <location>
        <begin position="1"/>
        <end position="246"/>
    </location>
</feature>
<evidence type="ECO:0000256" key="8">
    <source>
        <dbReference type="ARBA" id="ARBA00048679"/>
    </source>
</evidence>
<dbReference type="eggNOG" id="KOG0589">
    <property type="taxonomic scope" value="Eukaryota"/>
</dbReference>
<evidence type="ECO:0000256" key="2">
    <source>
        <dbReference type="ARBA" id="ARBA00022527"/>
    </source>
</evidence>
<dbReference type="GO" id="GO:0005524">
    <property type="term" value="F:ATP binding"/>
    <property type="evidence" value="ECO:0007669"/>
    <property type="project" value="UniProtKB-KW"/>
</dbReference>
<evidence type="ECO:0000256" key="7">
    <source>
        <dbReference type="ARBA" id="ARBA00047899"/>
    </source>
</evidence>
<evidence type="ECO:0000256" key="1">
    <source>
        <dbReference type="ARBA" id="ARBA00012513"/>
    </source>
</evidence>
<dbReference type="PROSITE" id="PS50011">
    <property type="entry name" value="PROTEIN_KINASE_DOM"/>
    <property type="match status" value="1"/>
</dbReference>
<dbReference type="EMBL" id="GG738883">
    <property type="protein sequence ID" value="EFC41889.1"/>
    <property type="molecule type" value="Genomic_DNA"/>
</dbReference>
<sequence length="415" mass="48208">MQNYKKVKVRSNFKMKYLNKSVIEISGIPEKERKEALNEVKVLSSLQHPNIVKYVDSFQDGGKLNIVMEYASQGDLYEKIKQQKSKLFPEEKLVDWFIQISMAVKYIHDRRILHRDLKTQNIFIAQDGTLKLGDFGISKVLQSTMECAKTLVGTPYYLSPEICQEKPYNNKSDVWSLGCILYELVTLKHAFEANNMKALVGKILRGTYPPISSTYSSDLRDMIGKMLQKDPRDRPSINSVLKIPFIQKRMEFLLSKGEPETSGEKVQEKSPSGVSSPVPEVKVPPSAFKDNRKFSNVGGMPLISNNNNNAPVLAKYERDIVKPTPKLVTPSVAPKASFINDKMMEEKRRKQLQEQREREKERLLKLQKEKEQKMFEEEQRMKDIADRKREYELRQKQYAEEKLERERKSIYEEAR</sequence>
<dbReference type="PRINTS" id="PR00109">
    <property type="entry name" value="TYRKINASE"/>
</dbReference>
<feature type="compositionally biased region" description="Basic and acidic residues" evidence="9">
    <location>
        <begin position="257"/>
        <end position="268"/>
    </location>
</feature>
<feature type="region of interest" description="Disordered" evidence="9">
    <location>
        <begin position="344"/>
        <end position="387"/>
    </location>
</feature>
<keyword evidence="4" id="KW-0547">Nucleotide-binding</keyword>
<dbReference type="Pfam" id="PF00069">
    <property type="entry name" value="Pkinase"/>
    <property type="match status" value="1"/>
</dbReference>
<reference evidence="11 12" key="1">
    <citation type="journal article" date="2010" name="Cell">
        <title>The genome of Naegleria gruberi illuminates early eukaryotic versatility.</title>
        <authorList>
            <person name="Fritz-Laylin L.K."/>
            <person name="Prochnik S.E."/>
            <person name="Ginger M.L."/>
            <person name="Dacks J.B."/>
            <person name="Carpenter M.L."/>
            <person name="Field M.C."/>
            <person name="Kuo A."/>
            <person name="Paredez A."/>
            <person name="Chapman J."/>
            <person name="Pham J."/>
            <person name="Shu S."/>
            <person name="Neupane R."/>
            <person name="Cipriano M."/>
            <person name="Mancuso J."/>
            <person name="Tu H."/>
            <person name="Salamov A."/>
            <person name="Lindquist E."/>
            <person name="Shapiro H."/>
            <person name="Lucas S."/>
            <person name="Grigoriev I.V."/>
            <person name="Cande W.Z."/>
            <person name="Fulton C."/>
            <person name="Rokhsar D.S."/>
            <person name="Dawson S.C."/>
        </authorList>
    </citation>
    <scope>NUCLEOTIDE SEQUENCE [LARGE SCALE GENOMIC DNA]</scope>
    <source>
        <strain evidence="11 12">NEG-M</strain>
    </source>
</reference>